<gene>
    <name evidence="7" type="ORF">SAMN05443638_10845</name>
</gene>
<dbReference type="Pfam" id="PF03572">
    <property type="entry name" value="Peptidase_S41"/>
    <property type="match status" value="1"/>
</dbReference>
<evidence type="ECO:0000256" key="5">
    <source>
        <dbReference type="RuleBase" id="RU004404"/>
    </source>
</evidence>
<dbReference type="InterPro" id="IPR005151">
    <property type="entry name" value="Tail-specific_protease"/>
</dbReference>
<dbReference type="Proteomes" id="UP000184035">
    <property type="component" value="Unassembled WGS sequence"/>
</dbReference>
<evidence type="ECO:0000259" key="6">
    <source>
        <dbReference type="PROSITE" id="PS50106"/>
    </source>
</evidence>
<dbReference type="Gene3D" id="3.90.226.10">
    <property type="entry name" value="2-enoyl-CoA Hydratase, Chain A, domain 1"/>
    <property type="match status" value="1"/>
</dbReference>
<dbReference type="CDD" id="cd06782">
    <property type="entry name" value="cpPDZ_CPP-like"/>
    <property type="match status" value="1"/>
</dbReference>
<dbReference type="InterPro" id="IPR055210">
    <property type="entry name" value="CtpA/B_N"/>
</dbReference>
<organism evidence="7 8">
    <name type="scientific">Clostridium fallax</name>
    <dbReference type="NCBI Taxonomy" id="1533"/>
    <lineage>
        <taxon>Bacteria</taxon>
        <taxon>Bacillati</taxon>
        <taxon>Bacillota</taxon>
        <taxon>Clostridia</taxon>
        <taxon>Eubacteriales</taxon>
        <taxon>Clostridiaceae</taxon>
        <taxon>Clostridium</taxon>
    </lineage>
</organism>
<evidence type="ECO:0000256" key="3">
    <source>
        <dbReference type="ARBA" id="ARBA00022801"/>
    </source>
</evidence>
<dbReference type="Pfam" id="PF22694">
    <property type="entry name" value="CtpB_N-like"/>
    <property type="match status" value="1"/>
</dbReference>
<dbReference type="InterPro" id="IPR036034">
    <property type="entry name" value="PDZ_sf"/>
</dbReference>
<dbReference type="PANTHER" id="PTHR32060">
    <property type="entry name" value="TAIL-SPECIFIC PROTEASE"/>
    <property type="match status" value="1"/>
</dbReference>
<dbReference type="OrthoDB" id="9812068at2"/>
<dbReference type="GO" id="GO:0008236">
    <property type="term" value="F:serine-type peptidase activity"/>
    <property type="evidence" value="ECO:0007669"/>
    <property type="project" value="UniProtKB-KW"/>
</dbReference>
<feature type="domain" description="PDZ" evidence="6">
    <location>
        <begin position="116"/>
        <end position="184"/>
    </location>
</feature>
<dbReference type="SUPFAM" id="SSF50156">
    <property type="entry name" value="PDZ domain-like"/>
    <property type="match status" value="1"/>
</dbReference>
<reference evidence="7 8" key="1">
    <citation type="submission" date="2016-11" db="EMBL/GenBank/DDBJ databases">
        <authorList>
            <person name="Jaros S."/>
            <person name="Januszkiewicz K."/>
            <person name="Wedrychowicz H."/>
        </authorList>
    </citation>
    <scope>NUCLEOTIDE SEQUENCE [LARGE SCALE GENOMIC DNA]</scope>
    <source>
        <strain evidence="7 8">DSM 2631</strain>
    </source>
</reference>
<dbReference type="Gene3D" id="3.30.750.44">
    <property type="match status" value="1"/>
</dbReference>
<dbReference type="AlphaFoldDB" id="A0A1M4VLI1"/>
<accession>A0A1M4VLI1</accession>
<dbReference type="InterPro" id="IPR004447">
    <property type="entry name" value="Peptidase_S41A"/>
</dbReference>
<name>A0A1M4VLI1_9CLOT</name>
<dbReference type="STRING" id="1533.SAMN05443638_10845"/>
<keyword evidence="3 5" id="KW-0378">Hydrolase</keyword>
<dbReference type="FunFam" id="2.30.42.10:FF:000063">
    <property type="entry name" value="Peptidase, S41 family"/>
    <property type="match status" value="1"/>
</dbReference>
<proteinExistence type="inferred from homology"/>
<keyword evidence="8" id="KW-1185">Reference proteome</keyword>
<dbReference type="InterPro" id="IPR029045">
    <property type="entry name" value="ClpP/crotonase-like_dom_sf"/>
</dbReference>
<evidence type="ECO:0000256" key="2">
    <source>
        <dbReference type="ARBA" id="ARBA00022670"/>
    </source>
</evidence>
<dbReference type="NCBIfam" id="TIGR00225">
    <property type="entry name" value="prc"/>
    <property type="match status" value="1"/>
</dbReference>
<dbReference type="EMBL" id="FQVM01000008">
    <property type="protein sequence ID" value="SHE69946.1"/>
    <property type="molecule type" value="Genomic_DNA"/>
</dbReference>
<evidence type="ECO:0000256" key="1">
    <source>
        <dbReference type="ARBA" id="ARBA00009179"/>
    </source>
</evidence>
<dbReference type="GO" id="GO:0030288">
    <property type="term" value="C:outer membrane-bounded periplasmic space"/>
    <property type="evidence" value="ECO:0007669"/>
    <property type="project" value="TreeGrafter"/>
</dbReference>
<dbReference type="SMART" id="SM00228">
    <property type="entry name" value="PDZ"/>
    <property type="match status" value="1"/>
</dbReference>
<dbReference type="GO" id="GO:0007165">
    <property type="term" value="P:signal transduction"/>
    <property type="evidence" value="ECO:0007669"/>
    <property type="project" value="TreeGrafter"/>
</dbReference>
<keyword evidence="4 5" id="KW-0720">Serine protease</keyword>
<evidence type="ECO:0000313" key="7">
    <source>
        <dbReference type="EMBL" id="SHE69946.1"/>
    </source>
</evidence>
<dbReference type="GO" id="GO:0006508">
    <property type="term" value="P:proteolysis"/>
    <property type="evidence" value="ECO:0007669"/>
    <property type="project" value="UniProtKB-KW"/>
</dbReference>
<evidence type="ECO:0000313" key="8">
    <source>
        <dbReference type="Proteomes" id="UP000184035"/>
    </source>
</evidence>
<dbReference type="PANTHER" id="PTHR32060:SF30">
    <property type="entry name" value="CARBOXY-TERMINAL PROCESSING PROTEASE CTPA"/>
    <property type="match status" value="1"/>
</dbReference>
<dbReference type="Gene3D" id="2.30.42.10">
    <property type="match status" value="1"/>
</dbReference>
<dbReference type="PROSITE" id="PS50106">
    <property type="entry name" value="PDZ"/>
    <property type="match status" value="1"/>
</dbReference>
<dbReference type="GO" id="GO:0004175">
    <property type="term" value="F:endopeptidase activity"/>
    <property type="evidence" value="ECO:0007669"/>
    <property type="project" value="TreeGrafter"/>
</dbReference>
<protein>
    <submittedName>
        <fullName evidence="7">C-terminal processing peptidase-3. Serine peptidase. MEROPS family S41A</fullName>
    </submittedName>
</protein>
<dbReference type="SUPFAM" id="SSF52096">
    <property type="entry name" value="ClpP/crotonase"/>
    <property type="match status" value="1"/>
</dbReference>
<dbReference type="CDD" id="cd07560">
    <property type="entry name" value="Peptidase_S41_CPP"/>
    <property type="match status" value="1"/>
</dbReference>
<keyword evidence="2 5" id="KW-0645">Protease</keyword>
<comment type="similarity">
    <text evidence="1 5">Belongs to the peptidase S41A family.</text>
</comment>
<dbReference type="Pfam" id="PF13180">
    <property type="entry name" value="PDZ_2"/>
    <property type="match status" value="1"/>
</dbReference>
<sequence length="419" mass="46498">MGMEQKEGSAKNFNKKIIITLSIVLLFFVTAFGSFYFGSKFAFSKYSPALNDKEIAKSLSGVKDISKFKELFTIRDILYKYYDGEINENALVEGAIKGMTESLKDPYTVYMNPDEYENFKEKSEGSYNGLGIQLGVKDDKIIIVSPLKNSPAEKAGIKKGDIILKVNDTSVGANDLEKAISMMKGKEQADIKLTLNREDKGNFDVMLKREVIKTESVKSELINNNIGYIQIIGFEQETGKDFKNQLQQLKDKGAKGLILDLRDNPGGYLTESVDVVSNFIPKDKTIVSTIDKYKNETKNESKGGIAIGMPLVVLTNNRSASASEIVSGAIRDYKVGTLVGETTYGKGVVQVLLPNKESGSALKVTISKYYTPNGENINKIGIKPDIEISYPEELKSKPYDRNTDPQFEKALEVINEKLK</sequence>
<evidence type="ECO:0000256" key="4">
    <source>
        <dbReference type="ARBA" id="ARBA00022825"/>
    </source>
</evidence>
<dbReference type="SMART" id="SM00245">
    <property type="entry name" value="TSPc"/>
    <property type="match status" value="1"/>
</dbReference>
<dbReference type="InterPro" id="IPR001478">
    <property type="entry name" value="PDZ"/>
</dbReference>